<protein>
    <submittedName>
        <fullName evidence="1">Uncharacterized protein</fullName>
    </submittedName>
</protein>
<name>A0ACD3AZU7_9AGAR</name>
<keyword evidence="2" id="KW-1185">Reference proteome</keyword>
<gene>
    <name evidence="1" type="ORF">BDN72DRAFT_536126</name>
</gene>
<accession>A0ACD3AZU7</accession>
<dbReference type="EMBL" id="ML208312">
    <property type="protein sequence ID" value="TFK70492.1"/>
    <property type="molecule type" value="Genomic_DNA"/>
</dbReference>
<proteinExistence type="predicted"/>
<reference evidence="1 2" key="1">
    <citation type="journal article" date="2019" name="Nat. Ecol. Evol.">
        <title>Megaphylogeny resolves global patterns of mushroom evolution.</title>
        <authorList>
            <person name="Varga T."/>
            <person name="Krizsan K."/>
            <person name="Foldi C."/>
            <person name="Dima B."/>
            <person name="Sanchez-Garcia M."/>
            <person name="Sanchez-Ramirez S."/>
            <person name="Szollosi G.J."/>
            <person name="Szarkandi J.G."/>
            <person name="Papp V."/>
            <person name="Albert L."/>
            <person name="Andreopoulos W."/>
            <person name="Angelini C."/>
            <person name="Antonin V."/>
            <person name="Barry K.W."/>
            <person name="Bougher N.L."/>
            <person name="Buchanan P."/>
            <person name="Buyck B."/>
            <person name="Bense V."/>
            <person name="Catcheside P."/>
            <person name="Chovatia M."/>
            <person name="Cooper J."/>
            <person name="Damon W."/>
            <person name="Desjardin D."/>
            <person name="Finy P."/>
            <person name="Geml J."/>
            <person name="Haridas S."/>
            <person name="Hughes K."/>
            <person name="Justo A."/>
            <person name="Karasinski D."/>
            <person name="Kautmanova I."/>
            <person name="Kiss B."/>
            <person name="Kocsube S."/>
            <person name="Kotiranta H."/>
            <person name="LaButti K.M."/>
            <person name="Lechner B.E."/>
            <person name="Liimatainen K."/>
            <person name="Lipzen A."/>
            <person name="Lukacs Z."/>
            <person name="Mihaltcheva S."/>
            <person name="Morgado L.N."/>
            <person name="Niskanen T."/>
            <person name="Noordeloos M.E."/>
            <person name="Ohm R.A."/>
            <person name="Ortiz-Santana B."/>
            <person name="Ovrebo C."/>
            <person name="Racz N."/>
            <person name="Riley R."/>
            <person name="Savchenko A."/>
            <person name="Shiryaev A."/>
            <person name="Soop K."/>
            <person name="Spirin V."/>
            <person name="Szebenyi C."/>
            <person name="Tomsovsky M."/>
            <person name="Tulloss R.E."/>
            <person name="Uehling J."/>
            <person name="Grigoriev I.V."/>
            <person name="Vagvolgyi C."/>
            <person name="Papp T."/>
            <person name="Martin F.M."/>
            <person name="Miettinen O."/>
            <person name="Hibbett D.S."/>
            <person name="Nagy L.G."/>
        </authorList>
    </citation>
    <scope>NUCLEOTIDE SEQUENCE [LARGE SCALE GENOMIC DNA]</scope>
    <source>
        <strain evidence="1 2">NL-1719</strain>
    </source>
</reference>
<dbReference type="Proteomes" id="UP000308600">
    <property type="component" value="Unassembled WGS sequence"/>
</dbReference>
<sequence length="182" mass="20003">MSQPSIDTIKLSFVSRSTSLHDIKCALTMVEETGQPLDLYKTDIEGVMNCSPTDKNPAIESSSSGHLSNLTSGRNNVWSMCDFKLATSQIREVVVEVEGLERADRFVRICKARSGGVLRSQDDTAGRGLDGPELEMEVEELMGLVRRLFPLCVAQGLDVPGEMGVVRRVSGIWEDHDCSQID</sequence>
<evidence type="ECO:0000313" key="2">
    <source>
        <dbReference type="Proteomes" id="UP000308600"/>
    </source>
</evidence>
<evidence type="ECO:0000313" key="1">
    <source>
        <dbReference type="EMBL" id="TFK70492.1"/>
    </source>
</evidence>
<organism evidence="1 2">
    <name type="scientific">Pluteus cervinus</name>
    <dbReference type="NCBI Taxonomy" id="181527"/>
    <lineage>
        <taxon>Eukaryota</taxon>
        <taxon>Fungi</taxon>
        <taxon>Dikarya</taxon>
        <taxon>Basidiomycota</taxon>
        <taxon>Agaricomycotina</taxon>
        <taxon>Agaricomycetes</taxon>
        <taxon>Agaricomycetidae</taxon>
        <taxon>Agaricales</taxon>
        <taxon>Pluteineae</taxon>
        <taxon>Pluteaceae</taxon>
        <taxon>Pluteus</taxon>
    </lineage>
</organism>